<feature type="chain" id="PRO_5042166060" evidence="1">
    <location>
        <begin position="23"/>
        <end position="144"/>
    </location>
</feature>
<dbReference type="EMBL" id="JAWDGP010002313">
    <property type="protein sequence ID" value="KAK3784061.1"/>
    <property type="molecule type" value="Genomic_DNA"/>
</dbReference>
<name>A0AAE1ABP9_9GAST</name>
<evidence type="ECO:0000313" key="2">
    <source>
        <dbReference type="EMBL" id="KAK3784061.1"/>
    </source>
</evidence>
<dbReference type="Proteomes" id="UP001283361">
    <property type="component" value="Unassembled WGS sequence"/>
</dbReference>
<dbReference type="AlphaFoldDB" id="A0AAE1ABP9"/>
<protein>
    <submittedName>
        <fullName evidence="2">Uncharacterized protein</fullName>
    </submittedName>
</protein>
<feature type="signal peptide" evidence="1">
    <location>
        <begin position="1"/>
        <end position="22"/>
    </location>
</feature>
<organism evidence="2 3">
    <name type="scientific">Elysia crispata</name>
    <name type="common">lettuce slug</name>
    <dbReference type="NCBI Taxonomy" id="231223"/>
    <lineage>
        <taxon>Eukaryota</taxon>
        <taxon>Metazoa</taxon>
        <taxon>Spiralia</taxon>
        <taxon>Lophotrochozoa</taxon>
        <taxon>Mollusca</taxon>
        <taxon>Gastropoda</taxon>
        <taxon>Heterobranchia</taxon>
        <taxon>Euthyneura</taxon>
        <taxon>Panpulmonata</taxon>
        <taxon>Sacoglossa</taxon>
        <taxon>Placobranchoidea</taxon>
        <taxon>Plakobranchidae</taxon>
        <taxon>Elysia</taxon>
    </lineage>
</organism>
<proteinExistence type="predicted"/>
<keyword evidence="1" id="KW-0732">Signal</keyword>
<evidence type="ECO:0000313" key="3">
    <source>
        <dbReference type="Proteomes" id="UP001283361"/>
    </source>
</evidence>
<gene>
    <name evidence="2" type="ORF">RRG08_025254</name>
</gene>
<reference evidence="2" key="1">
    <citation type="journal article" date="2023" name="G3 (Bethesda)">
        <title>A reference genome for the long-term kleptoplast-retaining sea slug Elysia crispata morphotype clarki.</title>
        <authorList>
            <person name="Eastman K.E."/>
            <person name="Pendleton A.L."/>
            <person name="Shaikh M.A."/>
            <person name="Suttiyut T."/>
            <person name="Ogas R."/>
            <person name="Tomko P."/>
            <person name="Gavelis G."/>
            <person name="Widhalm J.R."/>
            <person name="Wisecaver J.H."/>
        </authorList>
    </citation>
    <scope>NUCLEOTIDE SEQUENCE</scope>
    <source>
        <strain evidence="2">ECLA1</strain>
    </source>
</reference>
<keyword evidence="3" id="KW-1185">Reference proteome</keyword>
<sequence>MVTRDYFFLVYAISILLGCVKAVGQQDTSAMRDPSCSYSHCRKPAYNIIDPAYDCKAGKKYAKCIKRVLWNCNNQNKRLKDTDSIDELIAEFDAIKDTLVITGPNCVIRNTVPTLSSTSVEPDFTLPVYLGFGVITLLFSRPLS</sequence>
<dbReference type="PROSITE" id="PS51257">
    <property type="entry name" value="PROKAR_LIPOPROTEIN"/>
    <property type="match status" value="1"/>
</dbReference>
<evidence type="ECO:0000256" key="1">
    <source>
        <dbReference type="SAM" id="SignalP"/>
    </source>
</evidence>
<comment type="caution">
    <text evidence="2">The sequence shown here is derived from an EMBL/GenBank/DDBJ whole genome shotgun (WGS) entry which is preliminary data.</text>
</comment>
<accession>A0AAE1ABP9</accession>